<evidence type="ECO:0000259" key="6">
    <source>
        <dbReference type="PROSITE" id="PS50966"/>
    </source>
</evidence>
<evidence type="ECO:0000256" key="4">
    <source>
        <dbReference type="PROSITE-ProRule" id="PRU00325"/>
    </source>
</evidence>
<evidence type="ECO:0000256" key="1">
    <source>
        <dbReference type="ARBA" id="ARBA00022723"/>
    </source>
</evidence>
<evidence type="ECO:0000313" key="7">
    <source>
        <dbReference type="EMBL" id="KCW53971.1"/>
    </source>
</evidence>
<evidence type="ECO:0000256" key="3">
    <source>
        <dbReference type="ARBA" id="ARBA00022833"/>
    </source>
</evidence>
<keyword evidence="2 4" id="KW-0863">Zinc-finger</keyword>
<dbReference type="STRING" id="71139.A0A059AJY9"/>
<evidence type="ECO:0000256" key="5">
    <source>
        <dbReference type="SAM" id="MobiDB-lite"/>
    </source>
</evidence>
<keyword evidence="1" id="KW-0479">Metal-binding</keyword>
<dbReference type="OMA" id="YIVDLNM"/>
<keyword evidence="3" id="KW-0862">Zinc</keyword>
<dbReference type="PANTHER" id="PTHR31973">
    <property type="entry name" value="POLYPROTEIN, PUTATIVE-RELATED"/>
    <property type="match status" value="1"/>
</dbReference>
<dbReference type="AlphaFoldDB" id="A0A059AJY9"/>
<dbReference type="PANTHER" id="PTHR31973:SF187">
    <property type="entry name" value="MUTATOR TRANSPOSASE MUDRA PROTEIN"/>
    <property type="match status" value="1"/>
</dbReference>
<proteinExistence type="predicted"/>
<dbReference type="PROSITE" id="PS50966">
    <property type="entry name" value="ZF_SWIM"/>
    <property type="match status" value="1"/>
</dbReference>
<feature type="region of interest" description="Disordered" evidence="5">
    <location>
        <begin position="298"/>
        <end position="323"/>
    </location>
</feature>
<sequence>MAVVVQETYKTWHWFISLIAEDLGITDPEHSKHWTFLCDKQKGLVQALANLMREAEHRFCLRHLYENFKLHHRGVELKKLLWKAAMATRVCDFDLAMEELKAINKKTYEWLSQRPPVQWRKSYFMTSSKCDMSLNNWCESFNKSIIDARDKPIITMLEAIRVQLMERIHKQGDGMAKYTGVICPNIQKILDLQKQFPASWIPSWNGEDEFEPSGPYGDKRVVNIRHRSCSCRRWDISGIPCCHAVAALIYMREELEKWVHTSFSKETFMQTFSHVVHVVDSTDTWPAREPLLPLDVPKQVGRKKKQRTKSVNETTNKNLKRRKKKVVQEPGGTKLKRQNTAIACGK</sequence>
<dbReference type="Gramene" id="KCW53971">
    <property type="protein sequence ID" value="KCW53971"/>
    <property type="gene ID" value="EUGRSUZ_J03175"/>
</dbReference>
<dbReference type="InParanoid" id="A0A059AJY9"/>
<dbReference type="InterPro" id="IPR006564">
    <property type="entry name" value="Znf_PMZ"/>
</dbReference>
<dbReference type="EMBL" id="KK198762">
    <property type="protein sequence ID" value="KCW53971.1"/>
    <property type="molecule type" value="Genomic_DNA"/>
</dbReference>
<feature type="domain" description="SWIM-type" evidence="6">
    <location>
        <begin position="220"/>
        <end position="252"/>
    </location>
</feature>
<protein>
    <recommendedName>
        <fullName evidence="6">SWIM-type domain-containing protein</fullName>
    </recommendedName>
</protein>
<accession>A0A059AJY9</accession>
<dbReference type="InterPro" id="IPR007527">
    <property type="entry name" value="Znf_SWIM"/>
</dbReference>
<dbReference type="SMART" id="SM00575">
    <property type="entry name" value="ZnF_PMZ"/>
    <property type="match status" value="1"/>
</dbReference>
<dbReference type="eggNOG" id="ENOG502QU1T">
    <property type="taxonomic scope" value="Eukaryota"/>
</dbReference>
<dbReference type="Pfam" id="PF04434">
    <property type="entry name" value="SWIM"/>
    <property type="match status" value="1"/>
</dbReference>
<dbReference type="GO" id="GO:0008270">
    <property type="term" value="F:zinc ion binding"/>
    <property type="evidence" value="ECO:0007669"/>
    <property type="project" value="UniProtKB-KW"/>
</dbReference>
<evidence type="ECO:0000256" key="2">
    <source>
        <dbReference type="ARBA" id="ARBA00022771"/>
    </source>
</evidence>
<reference evidence="7" key="1">
    <citation type="submission" date="2013-07" db="EMBL/GenBank/DDBJ databases">
        <title>The genome of Eucalyptus grandis.</title>
        <authorList>
            <person name="Schmutz J."/>
            <person name="Hayes R."/>
            <person name="Myburg A."/>
            <person name="Tuskan G."/>
            <person name="Grattapaglia D."/>
            <person name="Rokhsar D.S."/>
        </authorList>
    </citation>
    <scope>NUCLEOTIDE SEQUENCE</scope>
    <source>
        <tissue evidence="7">Leaf extractions</tissue>
    </source>
</reference>
<name>A0A059AJY9_EUCGR</name>
<organism evidence="7">
    <name type="scientific">Eucalyptus grandis</name>
    <name type="common">Flooded gum</name>
    <dbReference type="NCBI Taxonomy" id="71139"/>
    <lineage>
        <taxon>Eukaryota</taxon>
        <taxon>Viridiplantae</taxon>
        <taxon>Streptophyta</taxon>
        <taxon>Embryophyta</taxon>
        <taxon>Tracheophyta</taxon>
        <taxon>Spermatophyta</taxon>
        <taxon>Magnoliopsida</taxon>
        <taxon>eudicotyledons</taxon>
        <taxon>Gunneridae</taxon>
        <taxon>Pentapetalae</taxon>
        <taxon>rosids</taxon>
        <taxon>malvids</taxon>
        <taxon>Myrtales</taxon>
        <taxon>Myrtaceae</taxon>
        <taxon>Myrtoideae</taxon>
        <taxon>Eucalypteae</taxon>
        <taxon>Eucalyptus</taxon>
    </lineage>
</organism>
<gene>
    <name evidence="7" type="ORF">EUGRSUZ_J03175</name>
</gene>